<keyword evidence="1" id="KW-0732">Signal</keyword>
<evidence type="ECO:0000313" key="2">
    <source>
        <dbReference type="EMBL" id="TWU10643.1"/>
    </source>
</evidence>
<gene>
    <name evidence="2" type="ORF">Poly21_45490</name>
</gene>
<proteinExistence type="predicted"/>
<evidence type="ECO:0000256" key="1">
    <source>
        <dbReference type="SAM" id="SignalP"/>
    </source>
</evidence>
<name>A0A5C6BET9_9BACT</name>
<dbReference type="Proteomes" id="UP000319908">
    <property type="component" value="Unassembled WGS sequence"/>
</dbReference>
<feature type="chain" id="PRO_5023135115" description="Integral membrane protein" evidence="1">
    <location>
        <begin position="23"/>
        <end position="304"/>
    </location>
</feature>
<dbReference type="PROSITE" id="PS51257">
    <property type="entry name" value="PROKAR_LIPOPROTEIN"/>
    <property type="match status" value="1"/>
</dbReference>
<keyword evidence="3" id="KW-1185">Reference proteome</keyword>
<organism evidence="2 3">
    <name type="scientific">Allorhodopirellula heiligendammensis</name>
    <dbReference type="NCBI Taxonomy" id="2714739"/>
    <lineage>
        <taxon>Bacteria</taxon>
        <taxon>Pseudomonadati</taxon>
        <taxon>Planctomycetota</taxon>
        <taxon>Planctomycetia</taxon>
        <taxon>Pirellulales</taxon>
        <taxon>Pirellulaceae</taxon>
        <taxon>Allorhodopirellula</taxon>
    </lineage>
</organism>
<comment type="caution">
    <text evidence="2">The sequence shown here is derived from an EMBL/GenBank/DDBJ whole genome shotgun (WGS) entry which is preliminary data.</text>
</comment>
<sequence>MMTRLTIFILIFANQVVTSFTACVPQPPAELVKDAVSLTGTTKLNESSGLVFSTRDPNCVWTHNDSGNSARLYAFDHRTGELTGECRLTGVKAVDWESLTTAGLDYQELIVADCGDNDALRKHLTMYRFEEPDPHRSTKLSASEFQTLHVRFPDGPADCEAVWYDAGEENLMLMTKGRLALARVYRVADSQWSDSQQRQRAPGVSPVVEAPVEITTAFKVTSVALPMATGADLDRASGDIWVSSYFQAFCFPRGDHSSVQEQLSAVPIAVEMPRWRQIEAIAVDNHSQVWITSEGNPTKLGRLK</sequence>
<evidence type="ECO:0000313" key="3">
    <source>
        <dbReference type="Proteomes" id="UP000319908"/>
    </source>
</evidence>
<dbReference type="RefSeq" id="WP_146409054.1">
    <property type="nucleotide sequence ID" value="NZ_SJPU01000003.1"/>
</dbReference>
<evidence type="ECO:0008006" key="4">
    <source>
        <dbReference type="Google" id="ProtNLM"/>
    </source>
</evidence>
<accession>A0A5C6BET9</accession>
<protein>
    <recommendedName>
        <fullName evidence="4">Integral membrane protein</fullName>
    </recommendedName>
</protein>
<dbReference type="OrthoDB" id="9801244at2"/>
<feature type="signal peptide" evidence="1">
    <location>
        <begin position="1"/>
        <end position="22"/>
    </location>
</feature>
<reference evidence="2 3" key="1">
    <citation type="journal article" date="2020" name="Antonie Van Leeuwenhoek">
        <title>Rhodopirellula heiligendammensis sp. nov., Rhodopirellula pilleata sp. nov., and Rhodopirellula solitaria sp. nov. isolated from natural or artificial marine surfaces in Northern Germany and California, USA, and emended description of the genus Rhodopirellula.</title>
        <authorList>
            <person name="Kallscheuer N."/>
            <person name="Wiegand S."/>
            <person name="Jogler M."/>
            <person name="Boedeker C."/>
            <person name="Peeters S.H."/>
            <person name="Rast P."/>
            <person name="Heuer A."/>
            <person name="Jetten M.S.M."/>
            <person name="Rohde M."/>
            <person name="Jogler C."/>
        </authorList>
    </citation>
    <scope>NUCLEOTIDE SEQUENCE [LARGE SCALE GENOMIC DNA]</scope>
    <source>
        <strain evidence="2 3">Poly21</strain>
    </source>
</reference>
<dbReference type="EMBL" id="SJPU01000003">
    <property type="protein sequence ID" value="TWU10643.1"/>
    <property type="molecule type" value="Genomic_DNA"/>
</dbReference>
<dbReference type="AlphaFoldDB" id="A0A5C6BET9"/>